<comment type="caution">
    <text evidence="2">The sequence shown here is derived from an EMBL/GenBank/DDBJ whole genome shotgun (WGS) entry which is preliminary data.</text>
</comment>
<dbReference type="PANTHER" id="PTHR32063:SF33">
    <property type="entry name" value="RND SUPERFAMILY EFFLUX PUMP PERMEASE COMPONENT"/>
    <property type="match status" value="1"/>
</dbReference>
<dbReference type="EMBL" id="JAPAAF010000006">
    <property type="protein sequence ID" value="MCW0482424.1"/>
    <property type="molecule type" value="Genomic_DNA"/>
</dbReference>
<organism evidence="2 3">
    <name type="scientific">Gaoshiqia sediminis</name>
    <dbReference type="NCBI Taxonomy" id="2986998"/>
    <lineage>
        <taxon>Bacteria</taxon>
        <taxon>Pseudomonadati</taxon>
        <taxon>Bacteroidota</taxon>
        <taxon>Bacteroidia</taxon>
        <taxon>Marinilabiliales</taxon>
        <taxon>Prolixibacteraceae</taxon>
        <taxon>Gaoshiqia</taxon>
    </lineage>
</organism>
<dbReference type="Gene3D" id="1.20.1640.10">
    <property type="entry name" value="Multidrug efflux transporter AcrB transmembrane domain"/>
    <property type="match status" value="2"/>
</dbReference>
<dbReference type="PANTHER" id="PTHR32063">
    <property type="match status" value="1"/>
</dbReference>
<feature type="transmembrane region" description="Helical" evidence="1">
    <location>
        <begin position="328"/>
        <end position="348"/>
    </location>
</feature>
<name>A0AA41Y5R0_9BACT</name>
<dbReference type="InterPro" id="IPR001036">
    <property type="entry name" value="Acrflvin-R"/>
</dbReference>
<dbReference type="SUPFAM" id="SSF82693">
    <property type="entry name" value="Multidrug efflux transporter AcrB pore domain, PN1, PN2, PC1 and PC2 subdomains"/>
    <property type="match status" value="1"/>
</dbReference>
<dbReference type="RefSeq" id="WP_282591027.1">
    <property type="nucleotide sequence ID" value="NZ_JAPAAF010000006.1"/>
</dbReference>
<evidence type="ECO:0000313" key="2">
    <source>
        <dbReference type="EMBL" id="MCW0482424.1"/>
    </source>
</evidence>
<keyword evidence="1" id="KW-1133">Transmembrane helix</keyword>
<keyword evidence="1" id="KW-0812">Transmembrane</keyword>
<keyword evidence="3" id="KW-1185">Reference proteome</keyword>
<feature type="transmembrane region" description="Helical" evidence="1">
    <location>
        <begin position="996"/>
        <end position="1022"/>
    </location>
</feature>
<gene>
    <name evidence="2" type="ORF">N2K84_06760</name>
</gene>
<feature type="transmembrane region" description="Helical" evidence="1">
    <location>
        <begin position="427"/>
        <end position="447"/>
    </location>
</feature>
<feature type="transmembrane region" description="Helical" evidence="1">
    <location>
        <begin position="867"/>
        <end position="886"/>
    </location>
</feature>
<feature type="transmembrane region" description="Helical" evidence="1">
    <location>
        <begin position="892"/>
        <end position="910"/>
    </location>
</feature>
<dbReference type="SUPFAM" id="SSF82714">
    <property type="entry name" value="Multidrug efflux transporter AcrB TolC docking domain, DN and DC subdomains"/>
    <property type="match status" value="1"/>
</dbReference>
<dbReference type="Gene3D" id="3.30.70.1430">
    <property type="entry name" value="Multidrug efflux transporter AcrB pore domain"/>
    <property type="match status" value="2"/>
</dbReference>
<dbReference type="Pfam" id="PF00873">
    <property type="entry name" value="ACR_tran"/>
    <property type="match status" value="1"/>
</dbReference>
<dbReference type="PRINTS" id="PR00702">
    <property type="entry name" value="ACRIFLAVINRP"/>
</dbReference>
<accession>A0AA41Y5R0</accession>
<dbReference type="Gene3D" id="3.30.70.1320">
    <property type="entry name" value="Multidrug efflux transporter AcrB pore domain like"/>
    <property type="match status" value="1"/>
</dbReference>
<dbReference type="GO" id="GO:0042910">
    <property type="term" value="F:xenobiotic transmembrane transporter activity"/>
    <property type="evidence" value="ECO:0007669"/>
    <property type="project" value="TreeGrafter"/>
</dbReference>
<feature type="transmembrane region" description="Helical" evidence="1">
    <location>
        <begin position="385"/>
        <end position="407"/>
    </location>
</feature>
<feature type="transmembrane region" description="Helical" evidence="1">
    <location>
        <begin position="525"/>
        <end position="544"/>
    </location>
</feature>
<dbReference type="Gene3D" id="3.30.2090.10">
    <property type="entry name" value="Multidrug efflux transporter AcrB TolC docking domain, DN and DC subdomains"/>
    <property type="match status" value="2"/>
</dbReference>
<dbReference type="GO" id="GO:0005886">
    <property type="term" value="C:plasma membrane"/>
    <property type="evidence" value="ECO:0007669"/>
    <property type="project" value="TreeGrafter"/>
</dbReference>
<keyword evidence="1" id="KW-0472">Membrane</keyword>
<sequence>MRKIVELFVRFPFYANLIVLFLLVVGGLSLASMKLSFFPERPSKMIFVRVAYPGASPVEMEEGVTSRIEEAVRGIPGIYEITSTSSENFASVQIEITGEFDIDETLIEVKNSVDGISSFPTAAERPIVYKQRTTSPAMQLMVTGDVDLLTLKDYAQQVEEDFLSSGLISQVNLSGYPDLEISVEAKEEDLLRYGLTFSDIQNAITQNNRDVSGGQLRSLDEEMLIRLRSRSADPIKIGNIVVKANADGSVIHLREVAIIKKKFSDLSPNKALEKGNPVIRIFISKLISEDLGDIDQYISSYVAEFNQKTSGVELVVTRSFLDLLKSRLDLLLVNGGQGLLLVVLALAIMLSLRLSFWVAWGIPASFLAMFIVANLSGITINMISLFGMILVIGILVDDGIVIGENIFQHFEMGKTPIKAAVDGTMEVIPAVLTSVTTTIVAFSPLFFISGQMEMMFEMAFIVCVSLSFSLFESFFVLPAHLGNSHVLSEKTLHEKAHGLRKYIEKFFSWLRDYAYHGVLKLVIEWRYVVIALPLAMILITYGLLGGQIIKTTFFPRMEFDSFNVNIAFTPGSGEKQTMEYLARFEETVWTVNEELKNDYNDTLDIIEYCTVNIGSGFDGQESGSHTGNLFVSPRNSEETNISSYEIIERVRKKIGSVPEAVKFTIGAQSRFGLPVSIGLQSRNAEELEQAQAYIIERLQDMPQLKDVVNNNALGKQEILLKLKPKAYMLGFNEGMIADQVRQGFYGGQAQRLQVGRDELRVWVRYPANDREQLGQLEQMKFKTPSGEYPLIELVDYEMKRGPVNIQRFNGRREIRVNADLVDPDASVTEILEQVRAEIIPDLNVLYPGIQVEYQGQQREGQRNMKDMMLYFPLAFLAIVFILMINFRSFEQPLIILVMIPISILGAIWGHGIHGKPVSMLSLWGIVALSGVVINDSVVFLSKFNLLIEEGFKVKEAVLQAGKSRLRPIILTTLTTSAGLFPIVLERSFQAQFLIPMAISLVYGVAFGTLFILLFFPALIVVLNDVRRLLRQWWHGRAFKPEEVEIAYINAQRRYDEKTPEEINADKKDRYYDTL</sequence>
<evidence type="ECO:0000313" key="3">
    <source>
        <dbReference type="Proteomes" id="UP001163821"/>
    </source>
</evidence>
<evidence type="ECO:0000256" key="1">
    <source>
        <dbReference type="SAM" id="Phobius"/>
    </source>
</evidence>
<feature type="transmembrane region" description="Helical" evidence="1">
    <location>
        <begin position="12"/>
        <end position="31"/>
    </location>
</feature>
<dbReference type="InterPro" id="IPR027463">
    <property type="entry name" value="AcrB_DN_DC_subdom"/>
</dbReference>
<dbReference type="Gene3D" id="3.30.70.1440">
    <property type="entry name" value="Multidrug efflux transporter AcrB pore domain"/>
    <property type="match status" value="1"/>
</dbReference>
<dbReference type="SUPFAM" id="SSF82866">
    <property type="entry name" value="Multidrug efflux transporter AcrB transmembrane domain"/>
    <property type="match status" value="2"/>
</dbReference>
<proteinExistence type="predicted"/>
<feature type="transmembrane region" description="Helical" evidence="1">
    <location>
        <begin position="965"/>
        <end position="984"/>
    </location>
</feature>
<feature type="transmembrane region" description="Helical" evidence="1">
    <location>
        <begin position="922"/>
        <end position="945"/>
    </location>
</feature>
<dbReference type="Proteomes" id="UP001163821">
    <property type="component" value="Unassembled WGS sequence"/>
</dbReference>
<dbReference type="AlphaFoldDB" id="A0AA41Y5R0"/>
<protein>
    <submittedName>
        <fullName evidence="2">Efflux RND transporter permease subunit</fullName>
    </submittedName>
</protein>
<feature type="transmembrane region" description="Helical" evidence="1">
    <location>
        <begin position="354"/>
        <end position="373"/>
    </location>
</feature>
<reference evidence="2" key="1">
    <citation type="submission" date="2022-10" db="EMBL/GenBank/DDBJ databases">
        <title>Gaoshiqiia sediminis gen. nov., sp. nov., isolated from coastal sediment.</title>
        <authorList>
            <person name="Yu W.X."/>
            <person name="Mu D.S."/>
            <person name="Du J.Z."/>
            <person name="Liang Y.Q."/>
        </authorList>
    </citation>
    <scope>NUCLEOTIDE SEQUENCE</scope>
    <source>
        <strain evidence="2">A06</strain>
    </source>
</reference>